<dbReference type="AlphaFoldDB" id="A0AAE1PTZ4"/>
<reference evidence="1" key="1">
    <citation type="submission" date="2023-11" db="EMBL/GenBank/DDBJ databases">
        <title>Genome assemblies of two species of porcelain crab, Petrolisthes cinctipes and Petrolisthes manimaculis (Anomura: Porcellanidae).</title>
        <authorList>
            <person name="Angst P."/>
        </authorList>
    </citation>
    <scope>NUCLEOTIDE SEQUENCE</scope>
    <source>
        <strain evidence="1">PB745_02</strain>
        <tissue evidence="1">Gill</tissue>
    </source>
</reference>
<protein>
    <submittedName>
        <fullName evidence="1">Uncharacterized protein</fullName>
    </submittedName>
</protein>
<accession>A0AAE1PTZ4</accession>
<keyword evidence="2" id="KW-1185">Reference proteome</keyword>
<dbReference type="Proteomes" id="UP001292094">
    <property type="component" value="Unassembled WGS sequence"/>
</dbReference>
<comment type="caution">
    <text evidence="1">The sequence shown here is derived from an EMBL/GenBank/DDBJ whole genome shotgun (WGS) entry which is preliminary data.</text>
</comment>
<evidence type="ECO:0000313" key="1">
    <source>
        <dbReference type="EMBL" id="KAK4314473.1"/>
    </source>
</evidence>
<name>A0AAE1PTZ4_9EUCA</name>
<organism evidence="1 2">
    <name type="scientific">Petrolisthes manimaculis</name>
    <dbReference type="NCBI Taxonomy" id="1843537"/>
    <lineage>
        <taxon>Eukaryota</taxon>
        <taxon>Metazoa</taxon>
        <taxon>Ecdysozoa</taxon>
        <taxon>Arthropoda</taxon>
        <taxon>Crustacea</taxon>
        <taxon>Multicrustacea</taxon>
        <taxon>Malacostraca</taxon>
        <taxon>Eumalacostraca</taxon>
        <taxon>Eucarida</taxon>
        <taxon>Decapoda</taxon>
        <taxon>Pleocyemata</taxon>
        <taxon>Anomura</taxon>
        <taxon>Galatheoidea</taxon>
        <taxon>Porcellanidae</taxon>
        <taxon>Petrolisthes</taxon>
    </lineage>
</organism>
<dbReference type="SUPFAM" id="SSF53850">
    <property type="entry name" value="Periplasmic binding protein-like II"/>
    <property type="match status" value="1"/>
</dbReference>
<evidence type="ECO:0000313" key="2">
    <source>
        <dbReference type="Proteomes" id="UP001292094"/>
    </source>
</evidence>
<gene>
    <name evidence="1" type="ORF">Pmani_014178</name>
</gene>
<proteinExistence type="predicted"/>
<sequence length="158" mass="17995">MLDYGGFVPEALKSSVNPTLATVGRKLTLDRDINLSNPYGYIMEVVQEGTHVAIISTDYLRYTLNELGLVRDTYLVHEQIYKNYNSWFLPLNTPYTSTISDHLIRLVETGVLPKLYELHVGSYTTKDQQSLSGEPSSQIEPPLGLLARHLMFWRDNCE</sequence>
<dbReference type="EMBL" id="JAWZYT010001218">
    <property type="protein sequence ID" value="KAK4314473.1"/>
    <property type="molecule type" value="Genomic_DNA"/>
</dbReference>